<comment type="caution">
    <text evidence="4">The sequence shown here is derived from an EMBL/GenBank/DDBJ whole genome shotgun (WGS) entry which is preliminary data.</text>
</comment>
<dbReference type="GO" id="GO:0016887">
    <property type="term" value="F:ATP hydrolysis activity"/>
    <property type="evidence" value="ECO:0007669"/>
    <property type="project" value="InterPro"/>
</dbReference>
<name>A0A396IEK3_MEDTR</name>
<evidence type="ECO:0000256" key="1">
    <source>
        <dbReference type="ARBA" id="ARBA00005814"/>
    </source>
</evidence>
<evidence type="ECO:0000313" key="4">
    <source>
        <dbReference type="EMBL" id="RHN62694.1"/>
    </source>
</evidence>
<keyword evidence="4" id="KW-0378">Hydrolase</keyword>
<dbReference type="InterPro" id="IPR003439">
    <property type="entry name" value="ABC_transporter-like_ATP-bd"/>
</dbReference>
<dbReference type="InterPro" id="IPR027417">
    <property type="entry name" value="P-loop_NTPase"/>
</dbReference>
<dbReference type="Gene3D" id="3.40.50.300">
    <property type="entry name" value="P-loop containing nucleotide triphosphate hydrolases"/>
    <property type="match status" value="1"/>
</dbReference>
<dbReference type="Gramene" id="rna25294">
    <property type="protein sequence ID" value="RHN62694.1"/>
    <property type="gene ID" value="gene25294"/>
</dbReference>
<dbReference type="GO" id="GO:0005524">
    <property type="term" value="F:ATP binding"/>
    <property type="evidence" value="ECO:0007669"/>
    <property type="project" value="InterPro"/>
</dbReference>
<dbReference type="SUPFAM" id="SSF52540">
    <property type="entry name" value="P-loop containing nucleoside triphosphate hydrolases"/>
    <property type="match status" value="1"/>
</dbReference>
<dbReference type="AlphaFoldDB" id="A0A396IEK3"/>
<evidence type="ECO:0000259" key="3">
    <source>
        <dbReference type="Pfam" id="PF00005"/>
    </source>
</evidence>
<dbReference type="PANTHER" id="PTHR48042:SF14">
    <property type="entry name" value="WHITE-BROWN-COMPLEX ABC TRANSPORTER FAMILY PROTEIN"/>
    <property type="match status" value="1"/>
</dbReference>
<dbReference type="Pfam" id="PF00005">
    <property type="entry name" value="ABC_tran"/>
    <property type="match status" value="1"/>
</dbReference>
<proteinExistence type="inferred from homology"/>
<comment type="similarity">
    <text evidence="1">Belongs to the ABC transporter superfamily. ABCG family. Eye pigment precursor importer (TC 3.A.1.204) subfamily.</text>
</comment>
<dbReference type="PANTHER" id="PTHR48042">
    <property type="entry name" value="ABC TRANSPORTER G FAMILY MEMBER 11"/>
    <property type="match status" value="1"/>
</dbReference>
<sequence length="109" mass="11605">MVSQTNSQVNLTTFEGDHVLKSTEMVSGNVEGGNKEGSITVTWEKLRVTVPNGHKRKPILQGLTGIAQPGRLLAIMGPSGSGKSTLLDALAGYYYSISNSLKSNLLKLC</sequence>
<feature type="domain" description="ABC transporter" evidence="3">
    <location>
        <begin position="61"/>
        <end position="101"/>
    </location>
</feature>
<reference evidence="4" key="1">
    <citation type="journal article" date="2018" name="Nat. Plants">
        <title>Whole-genome landscape of Medicago truncatula symbiotic genes.</title>
        <authorList>
            <person name="Pecrix Y."/>
            <person name="Gamas P."/>
            <person name="Carrere S."/>
        </authorList>
    </citation>
    <scope>NUCLEOTIDE SEQUENCE</scope>
    <source>
        <tissue evidence="4">Leaves</tissue>
    </source>
</reference>
<gene>
    <name evidence="4" type="ORF">MtrunA17_Chr4g0050191</name>
</gene>
<keyword evidence="2" id="KW-0813">Transport</keyword>
<dbReference type="EMBL" id="PSQE01000004">
    <property type="protein sequence ID" value="RHN62694.1"/>
    <property type="molecule type" value="Genomic_DNA"/>
</dbReference>
<accession>A0A396IEK3</accession>
<dbReference type="Proteomes" id="UP000265566">
    <property type="component" value="Chromosome 4"/>
</dbReference>
<evidence type="ECO:0000256" key="2">
    <source>
        <dbReference type="ARBA" id="ARBA00022448"/>
    </source>
</evidence>
<protein>
    <submittedName>
        <fullName evidence="4">Putative ABC transporter, P-loop containing nucleoside triphosphate hydrolase</fullName>
    </submittedName>
</protein>
<organism evidence="4">
    <name type="scientific">Medicago truncatula</name>
    <name type="common">Barrel medic</name>
    <name type="synonym">Medicago tribuloides</name>
    <dbReference type="NCBI Taxonomy" id="3880"/>
    <lineage>
        <taxon>Eukaryota</taxon>
        <taxon>Viridiplantae</taxon>
        <taxon>Streptophyta</taxon>
        <taxon>Embryophyta</taxon>
        <taxon>Tracheophyta</taxon>
        <taxon>Spermatophyta</taxon>
        <taxon>Magnoliopsida</taxon>
        <taxon>eudicotyledons</taxon>
        <taxon>Gunneridae</taxon>
        <taxon>Pentapetalae</taxon>
        <taxon>rosids</taxon>
        <taxon>fabids</taxon>
        <taxon>Fabales</taxon>
        <taxon>Fabaceae</taxon>
        <taxon>Papilionoideae</taxon>
        <taxon>50 kb inversion clade</taxon>
        <taxon>NPAAA clade</taxon>
        <taxon>Hologalegina</taxon>
        <taxon>IRL clade</taxon>
        <taxon>Trifolieae</taxon>
        <taxon>Medicago</taxon>
    </lineage>
</organism>
<dbReference type="InterPro" id="IPR052215">
    <property type="entry name" value="Plant_ABCG"/>
</dbReference>